<dbReference type="PANTHER" id="PTHR22939:SF129">
    <property type="entry name" value="SERINE PROTEASE HTRA2, MITOCHONDRIAL"/>
    <property type="match status" value="1"/>
</dbReference>
<protein>
    <submittedName>
        <fullName evidence="4">Periplasmic pH-dependent serine endoprotease DegQ</fullName>
        <ecNumber evidence="4">3.4.21.107</ecNumber>
    </submittedName>
</protein>
<dbReference type="InterPro" id="IPR009003">
    <property type="entry name" value="Peptidase_S1_PA"/>
</dbReference>
<keyword evidence="2" id="KW-0732">Signal</keyword>
<dbReference type="Pfam" id="PF13180">
    <property type="entry name" value="PDZ_2"/>
    <property type="match status" value="1"/>
</dbReference>
<keyword evidence="4" id="KW-0645">Protease</keyword>
<accession>A0A518DXB3</accession>
<gene>
    <name evidence="4" type="primary">degQ_2</name>
    <name evidence="4" type="ORF">Pla8534_42930</name>
</gene>
<feature type="chain" id="PRO_5021737134" evidence="2">
    <location>
        <begin position="37"/>
        <end position="369"/>
    </location>
</feature>
<dbReference type="SUPFAM" id="SSF50494">
    <property type="entry name" value="Trypsin-like serine proteases"/>
    <property type="match status" value="1"/>
</dbReference>
<dbReference type="AlphaFoldDB" id="A0A518DXB3"/>
<dbReference type="SMART" id="SM00228">
    <property type="entry name" value="PDZ"/>
    <property type="match status" value="1"/>
</dbReference>
<organism evidence="4 5">
    <name type="scientific">Lignipirellula cremea</name>
    <dbReference type="NCBI Taxonomy" id="2528010"/>
    <lineage>
        <taxon>Bacteria</taxon>
        <taxon>Pseudomonadati</taxon>
        <taxon>Planctomycetota</taxon>
        <taxon>Planctomycetia</taxon>
        <taxon>Pirellulales</taxon>
        <taxon>Pirellulaceae</taxon>
        <taxon>Lignipirellula</taxon>
    </lineage>
</organism>
<evidence type="ECO:0000259" key="3">
    <source>
        <dbReference type="PROSITE" id="PS50106"/>
    </source>
</evidence>
<dbReference type="KEGG" id="lcre:Pla8534_42930"/>
<comment type="similarity">
    <text evidence="1">Belongs to the peptidase S1C family.</text>
</comment>
<dbReference type="RefSeq" id="WP_145055098.1">
    <property type="nucleotide sequence ID" value="NZ_CP036433.1"/>
</dbReference>
<evidence type="ECO:0000313" key="4">
    <source>
        <dbReference type="EMBL" id="QDU96472.1"/>
    </source>
</evidence>
<dbReference type="GO" id="GO:0006508">
    <property type="term" value="P:proteolysis"/>
    <property type="evidence" value="ECO:0007669"/>
    <property type="project" value="UniProtKB-KW"/>
</dbReference>
<dbReference type="PANTHER" id="PTHR22939">
    <property type="entry name" value="SERINE PROTEASE FAMILY S1C HTRA-RELATED"/>
    <property type="match status" value="1"/>
</dbReference>
<dbReference type="EC" id="3.4.21.107" evidence="4"/>
<dbReference type="SUPFAM" id="SSF50156">
    <property type="entry name" value="PDZ domain-like"/>
    <property type="match status" value="1"/>
</dbReference>
<evidence type="ECO:0000256" key="1">
    <source>
        <dbReference type="ARBA" id="ARBA00010541"/>
    </source>
</evidence>
<dbReference type="Gene3D" id="2.40.10.120">
    <property type="match status" value="1"/>
</dbReference>
<dbReference type="InterPro" id="IPR043504">
    <property type="entry name" value="Peptidase_S1_PA_chymotrypsin"/>
</dbReference>
<feature type="domain" description="PDZ" evidence="3">
    <location>
        <begin position="164"/>
        <end position="228"/>
    </location>
</feature>
<dbReference type="Gene3D" id="2.40.10.10">
    <property type="entry name" value="Trypsin-like serine proteases"/>
    <property type="match status" value="1"/>
</dbReference>
<dbReference type="OrthoDB" id="268129at2"/>
<sequence length="369" mass="39707" precursor="true">MNMSIASLVHRAEFRRTCILSMVLCLSLGGASFASAQRVSKNERNHRTVLTAFRDVVATPKRSTVIVINDGKPAALGAIVDTAGYIITKASELHGALVCELDSGEKLPAELLGVHRETDLALLKIEAKDLPVIQWRTADEPLAGSWLATPGPGELPISIGVVGAISREIEAPSGILGILLDQDDKGPRIDQVMPGSGAERAGLLVNDIVTMVNGQLVKTREELIRYVRTFQPGEILKLKVLRNEKSIELAATLGNRSMFDESDKRRDFQNSLGGDLSERRTGFPAAIEHDSVLRPQDCGGPLVDLDGKAVGINIARAGRVSTYSLPASVVLPLIKNLKKGAEELDVSIWRKADGLALGSEVSDRQSNDK</sequence>
<dbReference type="GO" id="GO:0008233">
    <property type="term" value="F:peptidase activity"/>
    <property type="evidence" value="ECO:0007669"/>
    <property type="project" value="UniProtKB-KW"/>
</dbReference>
<keyword evidence="5" id="KW-1185">Reference proteome</keyword>
<dbReference type="EMBL" id="CP036433">
    <property type="protein sequence ID" value="QDU96472.1"/>
    <property type="molecule type" value="Genomic_DNA"/>
</dbReference>
<name>A0A518DXB3_9BACT</name>
<dbReference type="InterPro" id="IPR001478">
    <property type="entry name" value="PDZ"/>
</dbReference>
<dbReference type="InterPro" id="IPR036034">
    <property type="entry name" value="PDZ_sf"/>
</dbReference>
<proteinExistence type="inferred from homology"/>
<evidence type="ECO:0000256" key="2">
    <source>
        <dbReference type="SAM" id="SignalP"/>
    </source>
</evidence>
<dbReference type="Proteomes" id="UP000317648">
    <property type="component" value="Chromosome"/>
</dbReference>
<feature type="signal peptide" evidence="2">
    <location>
        <begin position="1"/>
        <end position="36"/>
    </location>
</feature>
<reference evidence="4 5" key="1">
    <citation type="submission" date="2019-02" db="EMBL/GenBank/DDBJ databases">
        <title>Deep-cultivation of Planctomycetes and their phenomic and genomic characterization uncovers novel biology.</title>
        <authorList>
            <person name="Wiegand S."/>
            <person name="Jogler M."/>
            <person name="Boedeker C."/>
            <person name="Pinto D."/>
            <person name="Vollmers J."/>
            <person name="Rivas-Marin E."/>
            <person name="Kohn T."/>
            <person name="Peeters S.H."/>
            <person name="Heuer A."/>
            <person name="Rast P."/>
            <person name="Oberbeckmann S."/>
            <person name="Bunk B."/>
            <person name="Jeske O."/>
            <person name="Meyerdierks A."/>
            <person name="Storesund J.E."/>
            <person name="Kallscheuer N."/>
            <person name="Luecker S."/>
            <person name="Lage O.M."/>
            <person name="Pohl T."/>
            <person name="Merkel B.J."/>
            <person name="Hornburger P."/>
            <person name="Mueller R.-W."/>
            <person name="Bruemmer F."/>
            <person name="Labrenz M."/>
            <person name="Spormann A.M."/>
            <person name="Op den Camp H."/>
            <person name="Overmann J."/>
            <person name="Amann R."/>
            <person name="Jetten M.S.M."/>
            <person name="Mascher T."/>
            <person name="Medema M.H."/>
            <person name="Devos D.P."/>
            <person name="Kaster A.-K."/>
            <person name="Ovreas L."/>
            <person name="Rohde M."/>
            <person name="Galperin M.Y."/>
            <person name="Jogler C."/>
        </authorList>
    </citation>
    <scope>NUCLEOTIDE SEQUENCE [LARGE SCALE GENOMIC DNA]</scope>
    <source>
        <strain evidence="4 5">Pla85_3_4</strain>
    </source>
</reference>
<dbReference type="Gene3D" id="2.30.42.10">
    <property type="match status" value="1"/>
</dbReference>
<evidence type="ECO:0000313" key="5">
    <source>
        <dbReference type="Proteomes" id="UP000317648"/>
    </source>
</evidence>
<keyword evidence="4" id="KW-0378">Hydrolase</keyword>
<dbReference type="PROSITE" id="PS50106">
    <property type="entry name" value="PDZ"/>
    <property type="match status" value="1"/>
</dbReference>